<sequence length="253" mass="28917">MEERREMDPVTDAHRVAWLQHVLLVLLQIHPVRLHLDGDVAVHRPTTEDICYYLGCHLTSIKATWNLVTEIFNFSQDDLLTEDMMILDTHGEVFIWIGQYVESKEKQKAFDIGQACHRWDASAGREDVETLAQCQWMIACGEWPPLAVAYDHVEGSTMEAGGMQVLVDQKLEHKMLDNFFSVLSCVISVPFYTGFLPLLFWSGHDRLARQMTLLMAFCDYLGNSVKDMVSAPRPCSPPIRRVTATEDEKENVM</sequence>
<dbReference type="EMBL" id="CM007647">
    <property type="protein sequence ID" value="ONM03657.1"/>
    <property type="molecule type" value="Genomic_DNA"/>
</dbReference>
<evidence type="ECO:0000256" key="6">
    <source>
        <dbReference type="ARBA" id="ARBA00023136"/>
    </source>
</evidence>
<dbReference type="GO" id="GO:0005789">
    <property type="term" value="C:endoplasmic reticulum membrane"/>
    <property type="evidence" value="ECO:0007669"/>
    <property type="project" value="UniProtKB-SubCell"/>
</dbReference>
<dbReference type="SMR" id="A0A1D6KL90"/>
<dbReference type="PANTHER" id="PTHR14969">
    <property type="entry name" value="SPHINGOSINE-1-PHOSPHATE PHOSPHOHYDROLASE"/>
    <property type="match status" value="1"/>
</dbReference>
<comment type="subcellular location">
    <subcellularLocation>
        <location evidence="1">Endoplasmic reticulum membrane</location>
        <topology evidence="1">Multi-pass membrane protein</topology>
    </subcellularLocation>
</comment>
<evidence type="ECO:0000313" key="8">
    <source>
        <dbReference type="EMBL" id="ONM03657.1"/>
    </source>
</evidence>
<keyword evidence="2" id="KW-0812">Transmembrane</keyword>
<evidence type="ECO:0000256" key="5">
    <source>
        <dbReference type="ARBA" id="ARBA00022989"/>
    </source>
</evidence>
<dbReference type="Gene3D" id="3.40.20.10">
    <property type="entry name" value="Severin"/>
    <property type="match status" value="1"/>
</dbReference>
<name>A0A1D6KL90_MAIZE</name>
<keyword evidence="5" id="KW-1133">Transmembrane helix</keyword>
<evidence type="ECO:0000256" key="1">
    <source>
        <dbReference type="ARBA" id="ARBA00004477"/>
    </source>
</evidence>
<accession>A0A1D6KL90</accession>
<protein>
    <submittedName>
        <fullName evidence="8">Lipid phosphate phosphatase delta</fullName>
    </submittedName>
</protein>
<evidence type="ECO:0000256" key="3">
    <source>
        <dbReference type="ARBA" id="ARBA00022801"/>
    </source>
</evidence>
<reference evidence="8" key="1">
    <citation type="submission" date="2015-12" db="EMBL/GenBank/DDBJ databases">
        <title>Update maize B73 reference genome by single molecule sequencing technologies.</title>
        <authorList>
            <consortium name="Maize Genome Sequencing Project"/>
            <person name="Ware D."/>
        </authorList>
    </citation>
    <scope>NUCLEOTIDE SEQUENCE [LARGE SCALE GENOMIC DNA]</scope>
    <source>
        <tissue evidence="8">Seedling</tissue>
    </source>
</reference>
<keyword evidence="3" id="KW-0378">Hydrolase</keyword>
<dbReference type="InterPro" id="IPR029006">
    <property type="entry name" value="ADF-H/Gelsolin-like_dom_sf"/>
</dbReference>
<gene>
    <name evidence="8" type="ORF">ZEAMMB73_Zm00001d031780</name>
</gene>
<dbReference type="STRING" id="4577.A0A1D6KL90"/>
<dbReference type="InParanoid" id="A0A1D6KL90"/>
<keyword evidence="6" id="KW-0472">Membrane</keyword>
<dbReference type="Pfam" id="PF00626">
    <property type="entry name" value="Gelsolin"/>
    <property type="match status" value="1"/>
</dbReference>
<dbReference type="AlphaFoldDB" id="A0A1D6KL90"/>
<keyword evidence="4" id="KW-0256">Endoplasmic reticulum</keyword>
<dbReference type="PANTHER" id="PTHR14969:SF28">
    <property type="entry name" value="DIHYDROSPHINGOSINE 1-PHOSPHATE PHOSPHATASE LCB3-RELATED"/>
    <property type="match status" value="1"/>
</dbReference>
<feature type="domain" description="Gelsolin-like" evidence="7">
    <location>
        <begin position="72"/>
        <end position="110"/>
    </location>
</feature>
<evidence type="ECO:0000256" key="4">
    <source>
        <dbReference type="ARBA" id="ARBA00022824"/>
    </source>
</evidence>
<dbReference type="GO" id="GO:0016787">
    <property type="term" value="F:hydrolase activity"/>
    <property type="evidence" value="ECO:0007669"/>
    <property type="project" value="UniProtKB-KW"/>
</dbReference>
<evidence type="ECO:0000259" key="7">
    <source>
        <dbReference type="Pfam" id="PF00626"/>
    </source>
</evidence>
<organism evidence="8">
    <name type="scientific">Zea mays</name>
    <name type="common">Maize</name>
    <dbReference type="NCBI Taxonomy" id="4577"/>
    <lineage>
        <taxon>Eukaryota</taxon>
        <taxon>Viridiplantae</taxon>
        <taxon>Streptophyta</taxon>
        <taxon>Embryophyta</taxon>
        <taxon>Tracheophyta</taxon>
        <taxon>Spermatophyta</taxon>
        <taxon>Magnoliopsida</taxon>
        <taxon>Liliopsida</taxon>
        <taxon>Poales</taxon>
        <taxon>Poaceae</taxon>
        <taxon>PACMAD clade</taxon>
        <taxon>Panicoideae</taxon>
        <taxon>Andropogonodae</taxon>
        <taxon>Andropogoneae</taxon>
        <taxon>Tripsacinae</taxon>
        <taxon>Zea</taxon>
    </lineage>
</organism>
<evidence type="ECO:0000256" key="2">
    <source>
        <dbReference type="ARBA" id="ARBA00022692"/>
    </source>
</evidence>
<dbReference type="InterPro" id="IPR007123">
    <property type="entry name" value="Gelsolin-like_dom"/>
</dbReference>
<proteinExistence type="predicted"/>
<dbReference type="SUPFAM" id="SSF55753">
    <property type="entry name" value="Actin depolymerizing proteins"/>
    <property type="match status" value="1"/>
</dbReference>